<keyword evidence="3" id="KW-1185">Reference proteome</keyword>
<dbReference type="OrthoDB" id="1228710at2"/>
<evidence type="ECO:0000313" key="3">
    <source>
        <dbReference type="Proteomes" id="UP000238426"/>
    </source>
</evidence>
<reference evidence="2 3" key="1">
    <citation type="submission" date="2018-03" db="EMBL/GenBank/DDBJ databases">
        <title>Mesoflavibacter sp. HG37 and Mesoflavibacter sp. HG96 sp.nov., two marine bacteria isolated from seawater of Western Pacific Ocean.</title>
        <authorList>
            <person name="Cheng H."/>
            <person name="Wu Y.-H."/>
            <person name="Guo L.-L."/>
            <person name="Xu X.-W."/>
        </authorList>
    </citation>
    <scope>NUCLEOTIDE SEQUENCE [LARGE SCALE GENOMIC DNA]</scope>
    <source>
        <strain evidence="2 3">KCTC 32269</strain>
    </source>
</reference>
<accession>A0A2T1NG85</accession>
<gene>
    <name evidence="2" type="ORF">C7H52_00050</name>
</gene>
<keyword evidence="1" id="KW-0175">Coiled coil</keyword>
<dbReference type="AlphaFoldDB" id="A0A2T1NG85"/>
<comment type="caution">
    <text evidence="2">The sequence shown here is derived from an EMBL/GenBank/DDBJ whole genome shotgun (WGS) entry which is preliminary data.</text>
</comment>
<organism evidence="2 3">
    <name type="scientific">Aurantibacter aestuarii</name>
    <dbReference type="NCBI Taxonomy" id="1266046"/>
    <lineage>
        <taxon>Bacteria</taxon>
        <taxon>Pseudomonadati</taxon>
        <taxon>Bacteroidota</taxon>
        <taxon>Flavobacteriia</taxon>
        <taxon>Flavobacteriales</taxon>
        <taxon>Flavobacteriaceae</taxon>
        <taxon>Aurantibacter</taxon>
    </lineage>
</organism>
<dbReference type="Gene3D" id="3.30.70.2970">
    <property type="entry name" value="Protein of unknown function (DUF541), domain 2"/>
    <property type="match status" value="1"/>
</dbReference>
<dbReference type="EMBL" id="PXOQ01000006">
    <property type="protein sequence ID" value="PSG91771.1"/>
    <property type="molecule type" value="Genomic_DNA"/>
</dbReference>
<dbReference type="Proteomes" id="UP000238426">
    <property type="component" value="Unassembled WGS sequence"/>
</dbReference>
<evidence type="ECO:0000256" key="1">
    <source>
        <dbReference type="SAM" id="Coils"/>
    </source>
</evidence>
<proteinExistence type="predicted"/>
<feature type="coiled-coil region" evidence="1">
    <location>
        <begin position="190"/>
        <end position="217"/>
    </location>
</feature>
<protein>
    <submittedName>
        <fullName evidence="2">SIMPL domain-containing protein</fullName>
    </submittedName>
</protein>
<sequence length="342" mass="38943">MKNNLILLVLILTNITLYAQHKGNFNHLESGTISRQNISHTGNAPIYNPIKRQNYFGQLNPSNILTIDVKALQNVTAANYTAVFNLSQIGPTADSTNLLMDKRINAVKAELTKLGIKPNQFAVDVISFVPKFELEVVKKLFSKTYNEIPIGFELQKNVMITFTKTQDFESILKICASHEIYNLVKVDYFIADVNSVYKNLQAKLVALINERKTYYEALGFDISTYTPSVADESFCYFPKDFYRSYQAFNSVSYEAISKRKGVTTAEKQTSYYYQAITYEDFDIVVNPSILEPVVQVGMNIKLQLTPKPIEQKQEPITKIETKYKYYLVSPNGNVSYKELPSN</sequence>
<name>A0A2T1NG85_9FLAO</name>
<dbReference type="RefSeq" id="WP_106462057.1">
    <property type="nucleotide sequence ID" value="NZ_PXOQ01000006.1"/>
</dbReference>
<evidence type="ECO:0000313" key="2">
    <source>
        <dbReference type="EMBL" id="PSG91771.1"/>
    </source>
</evidence>